<dbReference type="EMBL" id="JABTTQ020000007">
    <property type="protein sequence ID" value="KAK6151491.1"/>
    <property type="molecule type" value="Genomic_DNA"/>
</dbReference>
<evidence type="ECO:0000256" key="1">
    <source>
        <dbReference type="ARBA" id="ARBA00023015"/>
    </source>
</evidence>
<keyword evidence="7" id="KW-1185">Reference proteome</keyword>
<keyword evidence="2" id="KW-0238">DNA-binding</keyword>
<evidence type="ECO:0000256" key="2">
    <source>
        <dbReference type="ARBA" id="ARBA00023125"/>
    </source>
</evidence>
<evidence type="ECO:0000256" key="4">
    <source>
        <dbReference type="ARBA" id="ARBA00023242"/>
    </source>
</evidence>
<dbReference type="Pfam" id="PF02365">
    <property type="entry name" value="NAM"/>
    <property type="match status" value="1"/>
</dbReference>
<dbReference type="PROSITE" id="PS51005">
    <property type="entry name" value="NAC"/>
    <property type="match status" value="1"/>
</dbReference>
<evidence type="ECO:0000313" key="7">
    <source>
        <dbReference type="Proteomes" id="UP001318860"/>
    </source>
</evidence>
<dbReference type="SUPFAM" id="SSF101941">
    <property type="entry name" value="NAC domain"/>
    <property type="match status" value="1"/>
</dbReference>
<dbReference type="Proteomes" id="UP001318860">
    <property type="component" value="Unassembled WGS sequence"/>
</dbReference>
<evidence type="ECO:0000256" key="3">
    <source>
        <dbReference type="ARBA" id="ARBA00023163"/>
    </source>
</evidence>
<proteinExistence type="predicted"/>
<dbReference type="PANTHER" id="PTHR31719:SF94">
    <property type="entry name" value="PROTEIN ATAF2"/>
    <property type="match status" value="1"/>
</dbReference>
<organism evidence="6 7">
    <name type="scientific">Rehmannia glutinosa</name>
    <name type="common">Chinese foxglove</name>
    <dbReference type="NCBI Taxonomy" id="99300"/>
    <lineage>
        <taxon>Eukaryota</taxon>
        <taxon>Viridiplantae</taxon>
        <taxon>Streptophyta</taxon>
        <taxon>Embryophyta</taxon>
        <taxon>Tracheophyta</taxon>
        <taxon>Spermatophyta</taxon>
        <taxon>Magnoliopsida</taxon>
        <taxon>eudicotyledons</taxon>
        <taxon>Gunneridae</taxon>
        <taxon>Pentapetalae</taxon>
        <taxon>asterids</taxon>
        <taxon>lamiids</taxon>
        <taxon>Lamiales</taxon>
        <taxon>Orobanchaceae</taxon>
        <taxon>Rehmannieae</taxon>
        <taxon>Rehmannia</taxon>
    </lineage>
</organism>
<sequence length="373" mass="42889">MARINPSEMSVDEYFASMIPPGYRFQPTDYELLSEYLIKKIKQEPLPPNRIHVVNLYDFNPDYLTESSKPAKENEWYFFSPTDKRYKNGSRPNRTAGDGYWKSTGSNEPIKHKNIIIGYKRSLVFFMGKHTDHDIKTDWLMKEYTLKNPPAPVQTSEDTSMRLNDWVICKVYKNQREQRAGKRKSNDDSVVVEFEEEVTRNPNINVVEVEQEETQNPNNETEPPYQDTNIAELQYPMPNSFSAYEPPMPNSFGADESALPMPNSLDAYESTAWNYSLPFDDVSFVPFDHQPGLRNVDFPADPPSYINLGNHFTSGGCPNFQTSHFTPTMINGSEHELDCETLELERRLIQAFEDGCTAMDNENCKNPASSNHE</sequence>
<comment type="caution">
    <text evidence="6">The sequence shown here is derived from an EMBL/GenBank/DDBJ whole genome shotgun (WGS) entry which is preliminary data.</text>
</comment>
<name>A0ABR0WW24_REHGL</name>
<keyword evidence="1" id="KW-0805">Transcription regulation</keyword>
<dbReference type="Gene3D" id="2.170.150.80">
    <property type="entry name" value="NAC domain"/>
    <property type="match status" value="1"/>
</dbReference>
<dbReference type="InterPro" id="IPR036093">
    <property type="entry name" value="NAC_dom_sf"/>
</dbReference>
<dbReference type="InterPro" id="IPR003441">
    <property type="entry name" value="NAC-dom"/>
</dbReference>
<evidence type="ECO:0000259" key="5">
    <source>
        <dbReference type="PROSITE" id="PS51005"/>
    </source>
</evidence>
<gene>
    <name evidence="6" type="ORF">DH2020_014126</name>
</gene>
<reference evidence="6 7" key="1">
    <citation type="journal article" date="2021" name="Comput. Struct. Biotechnol. J.">
        <title>De novo genome assembly of the potent medicinal plant Rehmannia glutinosa using nanopore technology.</title>
        <authorList>
            <person name="Ma L."/>
            <person name="Dong C."/>
            <person name="Song C."/>
            <person name="Wang X."/>
            <person name="Zheng X."/>
            <person name="Niu Y."/>
            <person name="Chen S."/>
            <person name="Feng W."/>
        </authorList>
    </citation>
    <scope>NUCLEOTIDE SEQUENCE [LARGE SCALE GENOMIC DNA]</scope>
    <source>
        <strain evidence="6">DH-2019</strain>
    </source>
</reference>
<dbReference type="PANTHER" id="PTHR31719">
    <property type="entry name" value="NAC TRANSCRIPTION FACTOR 56"/>
    <property type="match status" value="1"/>
</dbReference>
<keyword evidence="4" id="KW-0539">Nucleus</keyword>
<protein>
    <recommendedName>
        <fullName evidence="5">NAC domain-containing protein</fullName>
    </recommendedName>
</protein>
<feature type="domain" description="NAC" evidence="5">
    <location>
        <begin position="19"/>
        <end position="174"/>
    </location>
</feature>
<evidence type="ECO:0000313" key="6">
    <source>
        <dbReference type="EMBL" id="KAK6151491.1"/>
    </source>
</evidence>
<keyword evidence="3" id="KW-0804">Transcription</keyword>
<accession>A0ABR0WW24</accession>